<dbReference type="STRING" id="77044.A0A1W2TER4"/>
<feature type="compositionally biased region" description="Basic and acidic residues" evidence="1">
    <location>
        <begin position="65"/>
        <end position="75"/>
    </location>
</feature>
<dbReference type="InterPro" id="IPR013268">
    <property type="entry name" value="UTP16"/>
</dbReference>
<sequence>MAPVTRRAAKAQDESLLDETTTTSPGRKETLFEEPIVLRSRRKTSRDATQEAEDSQPATPSQNRLEVRTREDVTRARSPIGVRIPSSAVKTPRPRSSPVPDSEESGADEDDPNFEPLSASKQLEEEAAQKLASQARLLAAGLVSTPVPTAAKKAPGNKSTPQPTESELEDQEATPRPKPAKSTHVVFGDDDDVDKFVAAAADKQKEQDAAEANDEEKEGEGEGEDSDDEAPEAVSTAAAAKETLRSAQAAIKAAEQYAASTKRKRQARDDLLKQQAEKRKRTKPSTTSSGKKDSSEDEDGDAEEGDADADAEERQNAASKRQRRTQRELPDTLPAEFLTDSSGDEDDGDGDGDDGTALRKMVRRRPRKITFDTAMQVLGAEGRGPRDEVVGSTRYRVLAEQGDQRLAPKANKASRRTKEALLRRGRTRVAPNKKRGFFVK</sequence>
<dbReference type="AlphaFoldDB" id="A0A1W2TER4"/>
<feature type="compositionally biased region" description="Acidic residues" evidence="1">
    <location>
        <begin position="342"/>
        <end position="354"/>
    </location>
</feature>
<evidence type="ECO:0000313" key="2">
    <source>
        <dbReference type="EMBL" id="GAP86516.1"/>
    </source>
</evidence>
<name>A0A1W2TER4_ROSNE</name>
<feature type="compositionally biased region" description="Basic and acidic residues" evidence="1">
    <location>
        <begin position="267"/>
        <end position="277"/>
    </location>
</feature>
<feature type="compositionally biased region" description="Low complexity" evidence="1">
    <location>
        <begin position="232"/>
        <end position="259"/>
    </location>
</feature>
<dbReference type="EMBL" id="DF977464">
    <property type="protein sequence ID" value="GAP86516.1"/>
    <property type="molecule type" value="Genomic_DNA"/>
</dbReference>
<proteinExistence type="predicted"/>
<dbReference type="GO" id="GO:0030515">
    <property type="term" value="F:snoRNA binding"/>
    <property type="evidence" value="ECO:0007669"/>
    <property type="project" value="InterPro"/>
</dbReference>
<dbReference type="Pfam" id="PF08297">
    <property type="entry name" value="U3_snoRNA_assoc"/>
    <property type="match status" value="1"/>
</dbReference>
<feature type="region of interest" description="Disordered" evidence="1">
    <location>
        <begin position="146"/>
        <end position="364"/>
    </location>
</feature>
<feature type="compositionally biased region" description="Acidic residues" evidence="1">
    <location>
        <begin position="209"/>
        <end position="231"/>
    </location>
</feature>
<evidence type="ECO:0000256" key="1">
    <source>
        <dbReference type="SAM" id="MobiDB-lite"/>
    </source>
</evidence>
<dbReference type="OrthoDB" id="5245631at2759"/>
<organism evidence="2">
    <name type="scientific">Rosellinia necatrix</name>
    <name type="common">White root-rot fungus</name>
    <dbReference type="NCBI Taxonomy" id="77044"/>
    <lineage>
        <taxon>Eukaryota</taxon>
        <taxon>Fungi</taxon>
        <taxon>Dikarya</taxon>
        <taxon>Ascomycota</taxon>
        <taxon>Pezizomycotina</taxon>
        <taxon>Sordariomycetes</taxon>
        <taxon>Xylariomycetidae</taxon>
        <taxon>Xylariales</taxon>
        <taxon>Xylariaceae</taxon>
        <taxon>Rosellinia</taxon>
    </lineage>
</organism>
<evidence type="ECO:0000313" key="3">
    <source>
        <dbReference type="Proteomes" id="UP000054516"/>
    </source>
</evidence>
<gene>
    <name evidence="2" type="ORF">SAMD00023353_1900600</name>
</gene>
<accession>A0A1W2TER4</accession>
<dbReference type="OMA" id="REHWLKG"/>
<reference evidence="2" key="1">
    <citation type="submission" date="2016-03" db="EMBL/GenBank/DDBJ databases">
        <title>Draft genome sequence of Rosellinia necatrix.</title>
        <authorList>
            <person name="Kanematsu S."/>
        </authorList>
    </citation>
    <scope>NUCLEOTIDE SEQUENCE [LARGE SCALE GENOMIC DNA]</scope>
    <source>
        <strain evidence="2">W97</strain>
    </source>
</reference>
<dbReference type="GO" id="GO:0006364">
    <property type="term" value="P:rRNA processing"/>
    <property type="evidence" value="ECO:0007669"/>
    <property type="project" value="InterPro"/>
</dbReference>
<feature type="compositionally biased region" description="Acidic residues" evidence="1">
    <location>
        <begin position="295"/>
        <end position="311"/>
    </location>
</feature>
<dbReference type="Proteomes" id="UP000054516">
    <property type="component" value="Unassembled WGS sequence"/>
</dbReference>
<feature type="compositionally biased region" description="Acidic residues" evidence="1">
    <location>
        <begin position="101"/>
        <end position="113"/>
    </location>
</feature>
<keyword evidence="3" id="KW-1185">Reference proteome</keyword>
<protein>
    <submittedName>
        <fullName evidence="2">Putative sporulation protein</fullName>
    </submittedName>
</protein>
<feature type="region of interest" description="Disordered" evidence="1">
    <location>
        <begin position="1"/>
        <end position="132"/>
    </location>
</feature>